<comment type="caution">
    <text evidence="1">The sequence shown here is derived from an EMBL/GenBank/DDBJ whole genome shotgun (WGS) entry which is preliminary data.</text>
</comment>
<name>A0ACC2D8Y4_DIPCM</name>
<gene>
    <name evidence="1" type="ORF">O6H91_07G112500</name>
</gene>
<evidence type="ECO:0000313" key="2">
    <source>
        <dbReference type="Proteomes" id="UP001162992"/>
    </source>
</evidence>
<sequence length="103" mass="11219">MALPSLKDGLLEGATCRFPEFVGMAEGQKSSNLHTGDHVSWKYGAGEAKGHVVEKLTEDRELGSRTYKATPEDPKYLLQSDKSGKEAIHKGETLSKEGDGEKQ</sequence>
<dbReference type="Proteomes" id="UP001162992">
    <property type="component" value="Chromosome 7"/>
</dbReference>
<reference evidence="2" key="1">
    <citation type="journal article" date="2024" name="Proc. Natl. Acad. Sci. U.S.A.">
        <title>Extraordinary preservation of gene collinearity over three hundred million years revealed in homosporous lycophytes.</title>
        <authorList>
            <person name="Li C."/>
            <person name="Wickell D."/>
            <person name="Kuo L.Y."/>
            <person name="Chen X."/>
            <person name="Nie B."/>
            <person name="Liao X."/>
            <person name="Peng D."/>
            <person name="Ji J."/>
            <person name="Jenkins J."/>
            <person name="Williams M."/>
            <person name="Shu S."/>
            <person name="Plott C."/>
            <person name="Barry K."/>
            <person name="Rajasekar S."/>
            <person name="Grimwood J."/>
            <person name="Han X."/>
            <person name="Sun S."/>
            <person name="Hou Z."/>
            <person name="He W."/>
            <person name="Dai G."/>
            <person name="Sun C."/>
            <person name="Schmutz J."/>
            <person name="Leebens-Mack J.H."/>
            <person name="Li F.W."/>
            <person name="Wang L."/>
        </authorList>
    </citation>
    <scope>NUCLEOTIDE SEQUENCE [LARGE SCALE GENOMIC DNA]</scope>
    <source>
        <strain evidence="2">cv. PW_Plant_1</strain>
    </source>
</reference>
<evidence type="ECO:0000313" key="1">
    <source>
        <dbReference type="EMBL" id="KAJ7550684.1"/>
    </source>
</evidence>
<keyword evidence="2" id="KW-1185">Reference proteome</keyword>
<proteinExistence type="predicted"/>
<dbReference type="EMBL" id="CM055098">
    <property type="protein sequence ID" value="KAJ7550684.1"/>
    <property type="molecule type" value="Genomic_DNA"/>
</dbReference>
<accession>A0ACC2D8Y4</accession>
<protein>
    <submittedName>
        <fullName evidence="1">Uncharacterized protein</fullName>
    </submittedName>
</protein>
<organism evidence="1 2">
    <name type="scientific">Diphasiastrum complanatum</name>
    <name type="common">Issler's clubmoss</name>
    <name type="synonym">Lycopodium complanatum</name>
    <dbReference type="NCBI Taxonomy" id="34168"/>
    <lineage>
        <taxon>Eukaryota</taxon>
        <taxon>Viridiplantae</taxon>
        <taxon>Streptophyta</taxon>
        <taxon>Embryophyta</taxon>
        <taxon>Tracheophyta</taxon>
        <taxon>Lycopodiopsida</taxon>
        <taxon>Lycopodiales</taxon>
        <taxon>Lycopodiaceae</taxon>
        <taxon>Lycopodioideae</taxon>
        <taxon>Diphasiastrum</taxon>
    </lineage>
</organism>